<dbReference type="EMBL" id="CP016246">
    <property type="protein sequence ID" value="ANQ07898.1"/>
    <property type="molecule type" value="Genomic_DNA"/>
</dbReference>
<evidence type="ECO:0000256" key="3">
    <source>
        <dbReference type="ARBA" id="ARBA00022679"/>
    </source>
</evidence>
<dbReference type="GeneID" id="30908690"/>
<name>A0A1B1DYQ7_9APIC</name>
<dbReference type="Gene3D" id="2.40.50.100">
    <property type="match status" value="1"/>
</dbReference>
<dbReference type="Pfam" id="PF00364">
    <property type="entry name" value="Biotin_lipoyl"/>
    <property type="match status" value="1"/>
</dbReference>
<proteinExistence type="inferred from homology"/>
<keyword evidence="6 7" id="KW-0012">Acyltransferase</keyword>
<evidence type="ECO:0000259" key="9">
    <source>
        <dbReference type="PROSITE" id="PS50968"/>
    </source>
</evidence>
<keyword evidence="4 7" id="KW-0450">Lipoyl</keyword>
<dbReference type="SUPFAM" id="SSF51230">
    <property type="entry name" value="Single hybrid motif"/>
    <property type="match status" value="1"/>
</dbReference>
<dbReference type="InterPro" id="IPR000089">
    <property type="entry name" value="Biotin_lipoyl"/>
</dbReference>
<dbReference type="Gene3D" id="3.30.559.10">
    <property type="entry name" value="Chloramphenicol acetyltransferase-like domain"/>
    <property type="match status" value="1"/>
</dbReference>
<gene>
    <name evidence="10" type="ORF">PCOAH_00019640</name>
</gene>
<evidence type="ECO:0000256" key="2">
    <source>
        <dbReference type="ARBA" id="ARBA00007317"/>
    </source>
</evidence>
<dbReference type="Pfam" id="PF00198">
    <property type="entry name" value="2-oxoacid_dh"/>
    <property type="match status" value="1"/>
</dbReference>
<feature type="compositionally biased region" description="Acidic residues" evidence="8">
    <location>
        <begin position="112"/>
        <end position="126"/>
    </location>
</feature>
<dbReference type="SUPFAM" id="SSF52777">
    <property type="entry name" value="CoA-dependent acyltransferases"/>
    <property type="match status" value="1"/>
</dbReference>
<dbReference type="GO" id="GO:0005739">
    <property type="term" value="C:mitochondrion"/>
    <property type="evidence" value="ECO:0007669"/>
    <property type="project" value="TreeGrafter"/>
</dbReference>
<reference evidence="11" key="1">
    <citation type="submission" date="2016-06" db="EMBL/GenBank/DDBJ databases">
        <title>First high quality genome sequence of Plasmodium coatneyi using continuous long reads from single molecule, real-time sequencing.</title>
        <authorList>
            <person name="Chien J.-T."/>
            <person name="Pakala S.B."/>
            <person name="Geraldo J.A."/>
            <person name="Lapp S.A."/>
            <person name="Barnwell J.W."/>
            <person name="Kissinger J.C."/>
            <person name="Galinski M.R."/>
            <person name="Humphrey J.C."/>
        </authorList>
    </citation>
    <scope>NUCLEOTIDE SEQUENCE [LARGE SCALE GENOMIC DNA]</scope>
    <source>
        <strain evidence="11">Hackeri</strain>
    </source>
</reference>
<dbReference type="GO" id="GO:0016407">
    <property type="term" value="F:acetyltransferase activity"/>
    <property type="evidence" value="ECO:0007669"/>
    <property type="project" value="TreeGrafter"/>
</dbReference>
<evidence type="ECO:0000256" key="7">
    <source>
        <dbReference type="RuleBase" id="RU003423"/>
    </source>
</evidence>
<dbReference type="InterPro" id="IPR003016">
    <property type="entry name" value="2-oxoA_DH_lipoyl-BS"/>
</dbReference>
<keyword evidence="11" id="KW-1185">Reference proteome</keyword>
<dbReference type="PROSITE" id="PS00189">
    <property type="entry name" value="LIPOYL"/>
    <property type="match status" value="1"/>
</dbReference>
<dbReference type="VEuPathDB" id="PlasmoDB:PCOAH_00019640"/>
<protein>
    <recommendedName>
        <fullName evidence="7">Dihydrolipoamide acetyltransferase component of pyruvate dehydrogenase complex</fullName>
        <ecNumber evidence="7">2.3.1.-</ecNumber>
    </recommendedName>
</protein>
<dbReference type="PROSITE" id="PS50968">
    <property type="entry name" value="BIOTINYL_LIPOYL"/>
    <property type="match status" value="1"/>
</dbReference>
<dbReference type="AlphaFoldDB" id="A0A1B1DYQ7"/>
<feature type="domain" description="Lipoyl-binding" evidence="9">
    <location>
        <begin position="32"/>
        <end position="107"/>
    </location>
</feature>
<keyword evidence="5" id="KW-0809">Transit peptide</keyword>
<comment type="similarity">
    <text evidence="2 7">Belongs to the 2-oxoacid dehydrogenase family.</text>
</comment>
<dbReference type="PANTHER" id="PTHR43178">
    <property type="entry name" value="DIHYDROLIPOAMIDE ACETYLTRANSFERASE COMPONENT OF PYRUVATE DEHYDROGENASE COMPLEX"/>
    <property type="match status" value="1"/>
</dbReference>
<feature type="compositionally biased region" description="Polar residues" evidence="8">
    <location>
        <begin position="134"/>
        <end position="157"/>
    </location>
</feature>
<feature type="region of interest" description="Disordered" evidence="8">
    <location>
        <begin position="112"/>
        <end position="159"/>
    </location>
</feature>
<evidence type="ECO:0000256" key="6">
    <source>
        <dbReference type="ARBA" id="ARBA00023315"/>
    </source>
</evidence>
<evidence type="ECO:0000256" key="4">
    <source>
        <dbReference type="ARBA" id="ARBA00022823"/>
    </source>
</evidence>
<dbReference type="KEGG" id="pcot:PCOAH_00019640"/>
<dbReference type="Proteomes" id="UP000092716">
    <property type="component" value="Chromosome 8"/>
</dbReference>
<evidence type="ECO:0000313" key="11">
    <source>
        <dbReference type="Proteomes" id="UP000092716"/>
    </source>
</evidence>
<keyword evidence="3 7" id="KW-0808">Transferase</keyword>
<dbReference type="FunFam" id="3.30.559.10:FF:000007">
    <property type="entry name" value="Dihydrolipoamide acetyltransferase component of pyruvate dehydrogenase complex"/>
    <property type="match status" value="1"/>
</dbReference>
<evidence type="ECO:0000256" key="8">
    <source>
        <dbReference type="SAM" id="MobiDB-lite"/>
    </source>
</evidence>
<dbReference type="InterPro" id="IPR001078">
    <property type="entry name" value="2-oxoacid_DH_actylTfrase"/>
</dbReference>
<comment type="cofactor">
    <cofactor evidence="1 7">
        <name>(R)-lipoate</name>
        <dbReference type="ChEBI" id="CHEBI:83088"/>
    </cofactor>
</comment>
<dbReference type="OrthoDB" id="202158at2759"/>
<evidence type="ECO:0000313" key="10">
    <source>
        <dbReference type="EMBL" id="ANQ07898.1"/>
    </source>
</evidence>
<dbReference type="InterPro" id="IPR011053">
    <property type="entry name" value="Single_hybrid_motif"/>
</dbReference>
<dbReference type="InterPro" id="IPR050743">
    <property type="entry name" value="2-oxoacid_DH_E2_comp"/>
</dbReference>
<evidence type="ECO:0000256" key="1">
    <source>
        <dbReference type="ARBA" id="ARBA00001938"/>
    </source>
</evidence>
<sequence length="453" mass="50368">MQRAKGLLRRVQPVSRYPLARYINTSNVKLKIVKCKLFDIGEGISEVEITQWNKKEGESVSEMETLLTVQSDKAAVDITSKYSGVLVKRYAEEREIIKIGSYFCEIDTEDDNVEVEEENGEEEADNQAEGAVDSNESPSSGASPQVKQQGNKVSTVKASPGVKKKAQEYKLDVDEIGSYFSKDAITMEDVEQYHQKVKNGEISNAGSNLNGDVLEEVPLQGIKLAMCKSMNDSFSIPLFHLNEKYNVQNLINARNEIKKSVLEKENVNVTLTSILIKLISNVLKEFPLLNSKFDSRKNSYTVYKSHNVCIAMDTPNGLLVPNIKNVELKNMVEIQKELTSLRDKAIQMKLSKSDITGGTITISNFGVIGGTFATPIVFDNQACIIGLSKIEKQLFLKNEKKELTDLSDILVAETMNLTYGADHRFVDGAILARFSKKLNEVVEGVTSLDPYAV</sequence>
<dbReference type="EC" id="2.3.1.-" evidence="7"/>
<evidence type="ECO:0000256" key="5">
    <source>
        <dbReference type="ARBA" id="ARBA00022946"/>
    </source>
</evidence>
<dbReference type="InterPro" id="IPR023213">
    <property type="entry name" value="CAT-like_dom_sf"/>
</dbReference>
<dbReference type="GO" id="GO:0031405">
    <property type="term" value="F:lipoic acid binding"/>
    <property type="evidence" value="ECO:0007669"/>
    <property type="project" value="TreeGrafter"/>
</dbReference>
<dbReference type="CDD" id="cd06849">
    <property type="entry name" value="lipoyl_domain"/>
    <property type="match status" value="1"/>
</dbReference>
<organism evidence="10 11">
    <name type="scientific">Plasmodium coatneyi</name>
    <dbReference type="NCBI Taxonomy" id="208452"/>
    <lineage>
        <taxon>Eukaryota</taxon>
        <taxon>Sar</taxon>
        <taxon>Alveolata</taxon>
        <taxon>Apicomplexa</taxon>
        <taxon>Aconoidasida</taxon>
        <taxon>Haemosporida</taxon>
        <taxon>Plasmodiidae</taxon>
        <taxon>Plasmodium</taxon>
    </lineage>
</organism>
<dbReference type="RefSeq" id="XP_019914593.1">
    <property type="nucleotide sequence ID" value="XM_020058773.1"/>
</dbReference>
<dbReference type="PANTHER" id="PTHR43178:SF5">
    <property type="entry name" value="LIPOAMIDE ACYLTRANSFERASE COMPONENT OF BRANCHED-CHAIN ALPHA-KETO ACID DEHYDROGENASE COMPLEX, MITOCHONDRIAL"/>
    <property type="match status" value="1"/>
</dbReference>
<accession>A0A1B1DYQ7</accession>